<dbReference type="RefSeq" id="WP_052288475.1">
    <property type="nucleotide sequence ID" value="NZ_QVFV01000002.1"/>
</dbReference>
<dbReference type="AlphaFoldDB" id="A0A4Q7EAF5"/>
<name>A0A4Q7EAF5_9CYAN</name>
<reference evidence="2 3" key="1">
    <citation type="submission" date="2018-11" db="EMBL/GenBank/DDBJ databases">
        <title>Whole genome sequencing of an environmental sample.</title>
        <authorList>
            <person name="Sarangi A.N."/>
            <person name="Singh D."/>
            <person name="Tripathy S."/>
        </authorList>
    </citation>
    <scope>NUCLEOTIDE SEQUENCE [LARGE SCALE GENOMIC DNA]</scope>
    <source>
        <strain evidence="2 3">Lakshadweep</strain>
    </source>
</reference>
<accession>A0A4Q7EAF5</accession>
<organism evidence="2 3">
    <name type="scientific">Leptolyngbya iicbica LK</name>
    <dbReference type="NCBI Taxonomy" id="2294035"/>
    <lineage>
        <taxon>Bacteria</taxon>
        <taxon>Bacillati</taxon>
        <taxon>Cyanobacteriota</taxon>
        <taxon>Cyanophyceae</taxon>
        <taxon>Leptolyngbyales</taxon>
        <taxon>Leptolyngbyaceae</taxon>
        <taxon>Leptolyngbya group</taxon>
        <taxon>Leptolyngbya</taxon>
        <taxon>Leptolyngbya iicbica</taxon>
    </lineage>
</organism>
<protein>
    <recommendedName>
        <fullName evidence="4">Helix-turn-helix domain-containing protein</fullName>
    </recommendedName>
</protein>
<evidence type="ECO:0008006" key="4">
    <source>
        <dbReference type="Google" id="ProtNLM"/>
    </source>
</evidence>
<dbReference type="EMBL" id="QVFV01000002">
    <property type="protein sequence ID" value="RZM79571.1"/>
    <property type="molecule type" value="Genomic_DNA"/>
</dbReference>
<evidence type="ECO:0000313" key="3">
    <source>
        <dbReference type="Proteomes" id="UP000292459"/>
    </source>
</evidence>
<comment type="caution">
    <text evidence="2">The sequence shown here is derived from an EMBL/GenBank/DDBJ whole genome shotgun (WGS) entry which is preliminary data.</text>
</comment>
<keyword evidence="3" id="KW-1185">Reference proteome</keyword>
<keyword evidence="1" id="KW-0175">Coiled coil</keyword>
<dbReference type="OrthoDB" id="467722at2"/>
<gene>
    <name evidence="2" type="ORF">DYY88_12700</name>
</gene>
<feature type="coiled-coil region" evidence="1">
    <location>
        <begin position="7"/>
        <end position="34"/>
    </location>
</feature>
<evidence type="ECO:0000256" key="1">
    <source>
        <dbReference type="SAM" id="Coils"/>
    </source>
</evidence>
<dbReference type="Proteomes" id="UP000292459">
    <property type="component" value="Unassembled WGS sequence"/>
</dbReference>
<proteinExistence type="predicted"/>
<evidence type="ECO:0000313" key="2">
    <source>
        <dbReference type="EMBL" id="RZM79571.1"/>
    </source>
</evidence>
<sequence length="128" mass="15129">MDNAQILTEIRGLLEDSSRQMAEMRQEILALREQVESKRPDWISKQQALELLGVSDRTLERYHSADYCQRQGWTPLIKGVHSTIARPVRFNGPLLEDWLINRSNHRLHQKAIARWQNRLPSYQKRKVN</sequence>